<gene>
    <name evidence="3" type="ORF">EDB81DRAFT_912084</name>
</gene>
<dbReference type="SMART" id="SM00315">
    <property type="entry name" value="RGS"/>
    <property type="match status" value="1"/>
</dbReference>
<dbReference type="AlphaFoldDB" id="A0A9P9DSV9"/>
<evidence type="ECO:0000313" key="3">
    <source>
        <dbReference type="EMBL" id="KAH7124783.1"/>
    </source>
</evidence>
<feature type="non-terminal residue" evidence="3">
    <location>
        <position position="1"/>
    </location>
</feature>
<sequence length="236" mass="26341">MSSLTSIISDLSPDPWGLNDFTAYLSRNHCLENLQFVQDASRYRVCYAETVGGNRIPWVSIRCHYDYLQALWEGLVGAYILPDGHREVNIPSKVRDQLLGFHSSGFLPHPSELDDAVKTIHELMEDSILPGFLNSHVSQEQPGDGGRGDWRGINGRLRRKISRSSSEGDHQRKPRVSEASGPWASSLGRDGGDTFCARCHSIEDALPPPRRYLLRRAIQLFDHTVHGVRGIVAGQA</sequence>
<name>A0A9P9DSV9_9HYPO</name>
<feature type="domain" description="RGS" evidence="2">
    <location>
        <begin position="7"/>
        <end position="135"/>
    </location>
</feature>
<dbReference type="PANTHER" id="PTHR10845">
    <property type="entry name" value="REGULATOR OF G PROTEIN SIGNALING"/>
    <property type="match status" value="1"/>
</dbReference>
<dbReference type="OrthoDB" id="10266999at2759"/>
<evidence type="ECO:0000313" key="4">
    <source>
        <dbReference type="Proteomes" id="UP000738349"/>
    </source>
</evidence>
<reference evidence="3" key="1">
    <citation type="journal article" date="2021" name="Nat. Commun.">
        <title>Genetic determinants of endophytism in the Arabidopsis root mycobiome.</title>
        <authorList>
            <person name="Mesny F."/>
            <person name="Miyauchi S."/>
            <person name="Thiergart T."/>
            <person name="Pickel B."/>
            <person name="Atanasova L."/>
            <person name="Karlsson M."/>
            <person name="Huettel B."/>
            <person name="Barry K.W."/>
            <person name="Haridas S."/>
            <person name="Chen C."/>
            <person name="Bauer D."/>
            <person name="Andreopoulos W."/>
            <person name="Pangilinan J."/>
            <person name="LaButti K."/>
            <person name="Riley R."/>
            <person name="Lipzen A."/>
            <person name="Clum A."/>
            <person name="Drula E."/>
            <person name="Henrissat B."/>
            <person name="Kohler A."/>
            <person name="Grigoriev I.V."/>
            <person name="Martin F.M."/>
            <person name="Hacquard S."/>
        </authorList>
    </citation>
    <scope>NUCLEOTIDE SEQUENCE</scope>
    <source>
        <strain evidence="3">MPI-CAGE-AT-0147</strain>
    </source>
</reference>
<organism evidence="3 4">
    <name type="scientific">Dactylonectria macrodidyma</name>
    <dbReference type="NCBI Taxonomy" id="307937"/>
    <lineage>
        <taxon>Eukaryota</taxon>
        <taxon>Fungi</taxon>
        <taxon>Dikarya</taxon>
        <taxon>Ascomycota</taxon>
        <taxon>Pezizomycotina</taxon>
        <taxon>Sordariomycetes</taxon>
        <taxon>Hypocreomycetidae</taxon>
        <taxon>Hypocreales</taxon>
        <taxon>Nectriaceae</taxon>
        <taxon>Dactylonectria</taxon>
    </lineage>
</organism>
<dbReference type="Pfam" id="PF00615">
    <property type="entry name" value="RGS"/>
    <property type="match status" value="1"/>
</dbReference>
<comment type="caution">
    <text evidence="3">The sequence shown here is derived from an EMBL/GenBank/DDBJ whole genome shotgun (WGS) entry which is preliminary data.</text>
</comment>
<accession>A0A9P9DSV9</accession>
<proteinExistence type="predicted"/>
<dbReference type="Proteomes" id="UP000738349">
    <property type="component" value="Unassembled WGS sequence"/>
</dbReference>
<feature type="region of interest" description="Disordered" evidence="1">
    <location>
        <begin position="159"/>
        <end position="186"/>
    </location>
</feature>
<dbReference type="Gene3D" id="1.10.167.10">
    <property type="entry name" value="Regulator of G-protein Signalling 4, domain 2"/>
    <property type="match status" value="1"/>
</dbReference>
<evidence type="ECO:0000256" key="1">
    <source>
        <dbReference type="SAM" id="MobiDB-lite"/>
    </source>
</evidence>
<dbReference type="CDD" id="cd07440">
    <property type="entry name" value="RGS"/>
    <property type="match status" value="1"/>
</dbReference>
<dbReference type="InterPro" id="IPR036305">
    <property type="entry name" value="RGS_sf"/>
</dbReference>
<feature type="region of interest" description="Disordered" evidence="1">
    <location>
        <begin position="134"/>
        <end position="153"/>
    </location>
</feature>
<dbReference type="PROSITE" id="PS50132">
    <property type="entry name" value="RGS"/>
    <property type="match status" value="1"/>
</dbReference>
<dbReference type="InterPro" id="IPR044926">
    <property type="entry name" value="RGS_subdomain_2"/>
</dbReference>
<evidence type="ECO:0000259" key="2">
    <source>
        <dbReference type="PROSITE" id="PS50132"/>
    </source>
</evidence>
<keyword evidence="4" id="KW-1185">Reference proteome</keyword>
<dbReference type="PANTHER" id="PTHR10845:SF267">
    <property type="entry name" value="REGULATOR OF G PROTEIN SIGNALING DOMAIN PROTEIN (AFU_ORTHOLOGUE AFUA_6G06860)"/>
    <property type="match status" value="1"/>
</dbReference>
<dbReference type="InterPro" id="IPR016137">
    <property type="entry name" value="RGS"/>
</dbReference>
<dbReference type="EMBL" id="JAGMUV010000021">
    <property type="protein sequence ID" value="KAH7124783.1"/>
    <property type="molecule type" value="Genomic_DNA"/>
</dbReference>
<protein>
    <submittedName>
        <fullName evidence="3">RGS domain-containing protein</fullName>
    </submittedName>
</protein>
<dbReference type="SUPFAM" id="SSF48097">
    <property type="entry name" value="Regulator of G-protein signaling, RGS"/>
    <property type="match status" value="1"/>
</dbReference>